<keyword evidence="3" id="KW-0640">Prion</keyword>
<protein>
    <submittedName>
        <fullName evidence="3">Prion-inhibition and propagation, helo domain-containing protein</fullName>
    </submittedName>
</protein>
<name>A0A5N7BKF3_9EURO</name>
<dbReference type="Proteomes" id="UP000326198">
    <property type="component" value="Unassembled WGS sequence"/>
</dbReference>
<dbReference type="EMBL" id="ML736163">
    <property type="protein sequence ID" value="KAE8382284.1"/>
    <property type="molecule type" value="Genomic_DNA"/>
</dbReference>
<keyword evidence="4" id="KW-1185">Reference proteome</keyword>
<organism evidence="3 4">
    <name type="scientific">Aspergillus bertholletiae</name>
    <dbReference type="NCBI Taxonomy" id="1226010"/>
    <lineage>
        <taxon>Eukaryota</taxon>
        <taxon>Fungi</taxon>
        <taxon>Dikarya</taxon>
        <taxon>Ascomycota</taxon>
        <taxon>Pezizomycotina</taxon>
        <taxon>Eurotiomycetes</taxon>
        <taxon>Eurotiomycetidae</taxon>
        <taxon>Eurotiales</taxon>
        <taxon>Aspergillaceae</taxon>
        <taxon>Aspergillus</taxon>
        <taxon>Aspergillus subgen. Circumdati</taxon>
    </lineage>
</organism>
<dbReference type="InterPro" id="IPR029498">
    <property type="entry name" value="HeLo_dom"/>
</dbReference>
<keyword evidence="1" id="KW-0812">Transmembrane</keyword>
<dbReference type="AlphaFoldDB" id="A0A5N7BKF3"/>
<dbReference type="OrthoDB" id="341259at2759"/>
<dbReference type="Gene3D" id="1.20.120.1020">
    <property type="entry name" value="Prion-inhibition and propagation, HeLo domain"/>
    <property type="match status" value="1"/>
</dbReference>
<feature type="domain" description="Prion-inhibition and propagation HeLo" evidence="2">
    <location>
        <begin position="5"/>
        <end position="165"/>
    </location>
</feature>
<reference evidence="3 4" key="1">
    <citation type="submission" date="2019-04" db="EMBL/GenBank/DDBJ databases">
        <title>Friends and foes A comparative genomics studyof 23 Aspergillus species from section Flavi.</title>
        <authorList>
            <consortium name="DOE Joint Genome Institute"/>
            <person name="Kjaerbolling I."/>
            <person name="Vesth T."/>
            <person name="Frisvad J.C."/>
            <person name="Nybo J.L."/>
            <person name="Theobald S."/>
            <person name="Kildgaard S."/>
            <person name="Isbrandt T."/>
            <person name="Kuo A."/>
            <person name="Sato A."/>
            <person name="Lyhne E.K."/>
            <person name="Kogle M.E."/>
            <person name="Wiebenga A."/>
            <person name="Kun R.S."/>
            <person name="Lubbers R.J."/>
            <person name="Makela M.R."/>
            <person name="Barry K."/>
            <person name="Chovatia M."/>
            <person name="Clum A."/>
            <person name="Daum C."/>
            <person name="Haridas S."/>
            <person name="He G."/>
            <person name="LaButti K."/>
            <person name="Lipzen A."/>
            <person name="Mondo S."/>
            <person name="Riley R."/>
            <person name="Salamov A."/>
            <person name="Simmons B.A."/>
            <person name="Magnuson J.K."/>
            <person name="Henrissat B."/>
            <person name="Mortensen U.H."/>
            <person name="Larsen T.O."/>
            <person name="Devries R.P."/>
            <person name="Grigoriev I.V."/>
            <person name="Machida M."/>
            <person name="Baker S.E."/>
            <person name="Andersen M.R."/>
        </authorList>
    </citation>
    <scope>NUCLEOTIDE SEQUENCE [LARGE SCALE GENOMIC DNA]</scope>
    <source>
        <strain evidence="3 4">IBT 29228</strain>
    </source>
</reference>
<keyword evidence="1" id="KW-0472">Membrane</keyword>
<dbReference type="InterPro" id="IPR038305">
    <property type="entry name" value="HeLo_sf"/>
</dbReference>
<evidence type="ECO:0000256" key="1">
    <source>
        <dbReference type="SAM" id="Phobius"/>
    </source>
</evidence>
<gene>
    <name evidence="3" type="ORF">BDV26DRAFT_253706</name>
</gene>
<keyword evidence="3" id="KW-0034">Amyloid</keyword>
<evidence type="ECO:0000313" key="3">
    <source>
        <dbReference type="EMBL" id="KAE8382284.1"/>
    </source>
</evidence>
<proteinExistence type="predicted"/>
<evidence type="ECO:0000259" key="2">
    <source>
        <dbReference type="Pfam" id="PF14479"/>
    </source>
</evidence>
<feature type="transmembrane region" description="Helical" evidence="1">
    <location>
        <begin position="6"/>
        <end position="24"/>
    </location>
</feature>
<evidence type="ECO:0000313" key="4">
    <source>
        <dbReference type="Proteomes" id="UP000326198"/>
    </source>
</evidence>
<sequence length="183" mass="20289">MEPVGLAVGVIGFFGLFNTCLDAVNKYESWKDFGSESQSLTALCEAQKLRLEKWGEAVGVDHESLSSKHHRLLDDPRTRSSIQNLLFAIKDTCGDENVSPSTITSGAEIDTFEGRVLTKHDHSLILHESKRQRLKWALRGKERRIAQVAQFSSLVDALHSLVPISGDIGDESKYIETGGMKHP</sequence>
<dbReference type="Pfam" id="PF14479">
    <property type="entry name" value="HeLo"/>
    <property type="match status" value="1"/>
</dbReference>
<accession>A0A5N7BKF3</accession>
<keyword evidence="1" id="KW-1133">Transmembrane helix</keyword>